<reference evidence="2" key="1">
    <citation type="journal article" date="2020" name="Fungal Divers.">
        <title>Resolving the Mortierellaceae phylogeny through synthesis of multi-gene phylogenetics and phylogenomics.</title>
        <authorList>
            <person name="Vandepol N."/>
            <person name="Liber J."/>
            <person name="Desiro A."/>
            <person name="Na H."/>
            <person name="Kennedy M."/>
            <person name="Barry K."/>
            <person name="Grigoriev I.V."/>
            <person name="Miller A.N."/>
            <person name="O'Donnell K."/>
            <person name="Stajich J.E."/>
            <person name="Bonito G."/>
        </authorList>
    </citation>
    <scope>NUCLEOTIDE SEQUENCE</scope>
    <source>
        <strain evidence="2">BC1065</strain>
    </source>
</reference>
<dbReference type="SUPFAM" id="SSF51735">
    <property type="entry name" value="NAD(P)-binding Rossmann-fold domains"/>
    <property type="match status" value="1"/>
</dbReference>
<dbReference type="PANTHER" id="PTHR43245:SF11">
    <property type="entry name" value="LD23561P"/>
    <property type="match status" value="1"/>
</dbReference>
<protein>
    <recommendedName>
        <fullName evidence="1">NAD-dependent epimerase/dehydratase domain-containing protein</fullName>
    </recommendedName>
</protein>
<evidence type="ECO:0000313" key="2">
    <source>
        <dbReference type="EMBL" id="KAG0262868.1"/>
    </source>
</evidence>
<dbReference type="Proteomes" id="UP000807716">
    <property type="component" value="Unassembled WGS sequence"/>
</dbReference>
<organism evidence="2 3">
    <name type="scientific">Actinomortierella ambigua</name>
    <dbReference type="NCBI Taxonomy" id="1343610"/>
    <lineage>
        <taxon>Eukaryota</taxon>
        <taxon>Fungi</taxon>
        <taxon>Fungi incertae sedis</taxon>
        <taxon>Mucoromycota</taxon>
        <taxon>Mortierellomycotina</taxon>
        <taxon>Mortierellomycetes</taxon>
        <taxon>Mortierellales</taxon>
        <taxon>Mortierellaceae</taxon>
        <taxon>Actinomortierella</taxon>
    </lineage>
</organism>
<name>A0A9P6QAG5_9FUNG</name>
<sequence>MAPKPTILVLGGVGFIGRNFVTYLVENDLAAEIRVVDKALPETAYLNKRFKDNFAKVEVMQGNLCSPASVEKCFTRADGSSFDYVINLAAETKFSQPKEVYQDRIVELSKLCGQEALKRNVKVFVQMSSGEVYEGSKSASKEDSKTKPWNDIAKYKLEADVALQELAQKGLNLVILRPAIVYGLGAVGGLTPRLICGRVYKKLDEKMKFLWTGDLRINTVHVEDVARAIFHTANWYISSGQAGAVIFNLADENDTNQEVVNTHISSIFDIETGFQGTATSTLAKLNMKGATEDINDKHLPPWSNLLKEQDIRSTPLTPYLDQELLYDNAVSIDGTKVTVTTGFKYEHPKLHEKSLRIIIEDFQQMGIWPRD</sequence>
<dbReference type="OrthoDB" id="16464at2759"/>
<accession>A0A9P6QAG5</accession>
<evidence type="ECO:0000259" key="1">
    <source>
        <dbReference type="Pfam" id="PF01370"/>
    </source>
</evidence>
<dbReference type="Pfam" id="PF01370">
    <property type="entry name" value="Epimerase"/>
    <property type="match status" value="1"/>
</dbReference>
<evidence type="ECO:0000313" key="3">
    <source>
        <dbReference type="Proteomes" id="UP000807716"/>
    </source>
</evidence>
<gene>
    <name evidence="2" type="ORF">DFQ27_002078</name>
</gene>
<dbReference type="EMBL" id="JAAAJB010000175">
    <property type="protein sequence ID" value="KAG0262868.1"/>
    <property type="molecule type" value="Genomic_DNA"/>
</dbReference>
<proteinExistence type="predicted"/>
<dbReference type="PANTHER" id="PTHR43245">
    <property type="entry name" value="BIFUNCTIONAL POLYMYXIN RESISTANCE PROTEIN ARNA"/>
    <property type="match status" value="1"/>
</dbReference>
<feature type="domain" description="NAD-dependent epimerase/dehydratase" evidence="1">
    <location>
        <begin position="7"/>
        <end position="236"/>
    </location>
</feature>
<comment type="caution">
    <text evidence="2">The sequence shown here is derived from an EMBL/GenBank/DDBJ whole genome shotgun (WGS) entry which is preliminary data.</text>
</comment>
<dbReference type="InterPro" id="IPR001509">
    <property type="entry name" value="Epimerase_deHydtase"/>
</dbReference>
<dbReference type="AlphaFoldDB" id="A0A9P6QAG5"/>
<dbReference type="Gene3D" id="3.40.50.720">
    <property type="entry name" value="NAD(P)-binding Rossmann-like Domain"/>
    <property type="match status" value="1"/>
</dbReference>
<dbReference type="InterPro" id="IPR050177">
    <property type="entry name" value="Lipid_A_modif_metabolic_enz"/>
</dbReference>
<keyword evidence="3" id="KW-1185">Reference proteome</keyword>
<dbReference type="InterPro" id="IPR036291">
    <property type="entry name" value="NAD(P)-bd_dom_sf"/>
</dbReference>